<evidence type="ECO:0000313" key="2">
    <source>
        <dbReference type="Proteomes" id="UP000192422"/>
    </source>
</evidence>
<dbReference type="RefSeq" id="WP_133052005.1">
    <property type="nucleotide sequence ID" value="NZ_CP053562.1"/>
</dbReference>
<sequence length="94" mass="10022">MQGTSAELDRRALDFAQKQAALRDVIAALAEGRAEISGGDIVMQDMPAFLKELGENKEDWMIQAVLDLIVRAGEVGVGAMQPARVEEIEGPGVG</sequence>
<dbReference type="Proteomes" id="UP000192422">
    <property type="component" value="Chromosome"/>
</dbReference>
<evidence type="ECO:0000313" key="1">
    <source>
        <dbReference type="EMBL" id="QPZ90073.1"/>
    </source>
</evidence>
<dbReference type="EMBL" id="CP053562">
    <property type="protein sequence ID" value="QPZ90073.1"/>
    <property type="molecule type" value="Genomic_DNA"/>
</dbReference>
<gene>
    <name evidence="1" type="ORF">AKL02_003695</name>
</gene>
<reference evidence="1 2" key="1">
    <citation type="submission" date="2020-05" db="EMBL/GenBank/DDBJ databases">
        <title>Thioclava electrotropha strain Elox9 finished genome.</title>
        <authorList>
            <person name="Rowe A.R."/>
            <person name="Wilbanks E.G."/>
        </authorList>
    </citation>
    <scope>NUCLEOTIDE SEQUENCE [LARGE SCALE GENOMIC DNA]</scope>
    <source>
        <strain evidence="1 2">Elox9</strain>
    </source>
</reference>
<protein>
    <submittedName>
        <fullName evidence="1">Uncharacterized protein</fullName>
    </submittedName>
</protein>
<proteinExistence type="predicted"/>
<name>A0ABX6YS45_9RHOB</name>
<keyword evidence="2" id="KW-1185">Reference proteome</keyword>
<organism evidence="1 2">
    <name type="scientific">Thioclava electrotropha</name>
    <dbReference type="NCBI Taxonomy" id="1549850"/>
    <lineage>
        <taxon>Bacteria</taxon>
        <taxon>Pseudomonadati</taxon>
        <taxon>Pseudomonadota</taxon>
        <taxon>Alphaproteobacteria</taxon>
        <taxon>Rhodobacterales</taxon>
        <taxon>Paracoccaceae</taxon>
        <taxon>Thioclava</taxon>
    </lineage>
</organism>
<accession>A0ABX6YS45</accession>